<evidence type="ECO:0000313" key="2">
    <source>
        <dbReference type="EMBL" id="CDI73822.1"/>
    </source>
</evidence>
<feature type="region of interest" description="Disordered" evidence="1">
    <location>
        <begin position="138"/>
        <end position="193"/>
    </location>
</feature>
<evidence type="ECO:0000256" key="1">
    <source>
        <dbReference type="SAM" id="MobiDB-lite"/>
    </source>
</evidence>
<dbReference type="AlphaFoldDB" id="U6G2V4"/>
<evidence type="ECO:0000313" key="3">
    <source>
        <dbReference type="Proteomes" id="UP000018201"/>
    </source>
</evidence>
<name>U6G2V4_9EIME</name>
<reference evidence="2" key="1">
    <citation type="submission" date="2013-10" db="EMBL/GenBank/DDBJ databases">
        <title>Genomic analysis of the causative agents of coccidiosis in chickens.</title>
        <authorList>
            <person name="Reid A.J."/>
            <person name="Blake D."/>
            <person name="Billington K."/>
            <person name="Browne H."/>
            <person name="Dunn M."/>
            <person name="Hung S."/>
            <person name="Kawahara F."/>
            <person name="Miranda-Saavedra D."/>
            <person name="Mourier T."/>
            <person name="Nagra H."/>
            <person name="Otto T.D."/>
            <person name="Rawlings N."/>
            <person name="Sanchez A."/>
            <person name="Sanders M."/>
            <person name="Subramaniam C."/>
            <person name="Tay Y."/>
            <person name="Dear P."/>
            <person name="Doerig C."/>
            <person name="Gruber A."/>
            <person name="Parkinson J."/>
            <person name="Shirley M."/>
            <person name="Wan K.L."/>
            <person name="Berriman M."/>
            <person name="Tomley F."/>
            <person name="Pain A."/>
        </authorList>
    </citation>
    <scope>NUCLEOTIDE SEQUENCE [LARGE SCALE GENOMIC DNA]</scope>
    <source>
        <strain evidence="2">Houghton</strain>
    </source>
</reference>
<reference evidence="2" key="2">
    <citation type="submission" date="2013-10" db="EMBL/GenBank/DDBJ databases">
        <authorList>
            <person name="Aslett M."/>
        </authorList>
    </citation>
    <scope>NUCLEOTIDE SEQUENCE [LARGE SCALE GENOMIC DNA]</scope>
    <source>
        <strain evidence="2">Houghton</strain>
    </source>
</reference>
<feature type="region of interest" description="Disordered" evidence="1">
    <location>
        <begin position="573"/>
        <end position="599"/>
    </location>
</feature>
<accession>U6G2V4</accession>
<keyword evidence="3" id="KW-1185">Reference proteome</keyword>
<dbReference type="Proteomes" id="UP000018201">
    <property type="component" value="Unassembled WGS sequence"/>
</dbReference>
<feature type="region of interest" description="Disordered" evidence="1">
    <location>
        <begin position="237"/>
        <end position="275"/>
    </location>
</feature>
<sequence>MGIAHSHEVNTAILGPRQAVHKPCKSTAIPRLQRRHSESGETQCPLPAVCPEKIKLNGLAAGDTTTCCTTTCNSSLSGASASPETRSTGLGATANAAAIALSSGSPIERSDSAQAVSSIADQSPREFHAIEQVDYVEGNTKEAATKPSKWSRRTPRVQGLLKTLRRGTVRSRSQPPPSSSNHEHAGDPLAATSGNSSLAAALHAHILREEEEHRRRRHSSLPESYAEILVPQVEQRLFPPPEPFEDNKSCPSPAGIRSKVDTSSRSSPGANEATVSLRWKTVEGAETQEPQLSGQAVARKSCGRQAFEPPHRTSLGSSRWIADMPTNGRWEIERGAWNRQGVHLNHLDVEDERFRALAATRRLPPRQHAEHPQGWQGAVVKGPQVPLPQPRRVPIAPLAGRLQENQQRLLQSGQQVVPVTHRGVAAATTIELARNRHANEEKRRQQHRLIASPEPQNNTPAATDTYQKHEEVTWTAHKFSTGKYLLCMCAKAVQIEALAQTGLDLLQFSFVARAYATGRGARVHDFSTGWEPASARNFVSDVQGAVSTEMSVSAHCFRQNAAAKDRYNGIGIPNGTASPTLPGNGGEAKTSRCSDPTSALPIPVFEQQREQGDRNALQHPHCTSAGKTPAKVCLLNGHTAEASDVYFL</sequence>
<dbReference type="OrthoDB" id="347717at2759"/>
<proteinExistence type="predicted"/>
<dbReference type="EMBL" id="HG688975">
    <property type="protein sequence ID" value="CDI73822.1"/>
    <property type="molecule type" value="Genomic_DNA"/>
</dbReference>
<gene>
    <name evidence="2" type="ORF">EPH_0000630</name>
</gene>
<protein>
    <submittedName>
        <fullName evidence="2">Uncharacterized protein</fullName>
    </submittedName>
</protein>
<organism evidence="2 3">
    <name type="scientific">Eimeria praecox</name>
    <dbReference type="NCBI Taxonomy" id="51316"/>
    <lineage>
        <taxon>Eukaryota</taxon>
        <taxon>Sar</taxon>
        <taxon>Alveolata</taxon>
        <taxon>Apicomplexa</taxon>
        <taxon>Conoidasida</taxon>
        <taxon>Coccidia</taxon>
        <taxon>Eucoccidiorida</taxon>
        <taxon>Eimeriorina</taxon>
        <taxon>Eimeriidae</taxon>
        <taxon>Eimeria</taxon>
    </lineage>
</organism>
<dbReference type="VEuPathDB" id="ToxoDB:EPH_0000630"/>